<evidence type="ECO:0000313" key="10">
    <source>
        <dbReference type="Proteomes" id="UP001596413"/>
    </source>
</evidence>
<dbReference type="Gene3D" id="2.60.34.10">
    <property type="entry name" value="Substrate Binding Domain Of DNAk, Chain A, domain 1"/>
    <property type="match status" value="1"/>
</dbReference>
<dbReference type="RefSeq" id="WP_386417058.1">
    <property type="nucleotide sequence ID" value="NZ_JBHSZO010000033.1"/>
</dbReference>
<dbReference type="InterPro" id="IPR029047">
    <property type="entry name" value="HSP70_peptide-bd_sf"/>
</dbReference>
<protein>
    <submittedName>
        <fullName evidence="9">Hsp70 family protein</fullName>
    </submittedName>
</protein>
<evidence type="ECO:0000313" key="9">
    <source>
        <dbReference type="EMBL" id="MFC7220409.1"/>
    </source>
</evidence>
<evidence type="ECO:0000256" key="8">
    <source>
        <dbReference type="SAM" id="MobiDB-lite"/>
    </source>
</evidence>
<evidence type="ECO:0000256" key="1">
    <source>
        <dbReference type="ARBA" id="ARBA00007381"/>
    </source>
</evidence>
<keyword evidence="10" id="KW-1185">Reference proteome</keyword>
<keyword evidence="4 7" id="KW-0067">ATP-binding</keyword>
<reference evidence="10" key="1">
    <citation type="journal article" date="2019" name="Int. J. Syst. Evol. Microbiol.">
        <title>The Global Catalogue of Microorganisms (GCM) 10K type strain sequencing project: providing services to taxonomists for standard genome sequencing and annotation.</title>
        <authorList>
            <consortium name="The Broad Institute Genomics Platform"/>
            <consortium name="The Broad Institute Genome Sequencing Center for Infectious Disease"/>
            <person name="Wu L."/>
            <person name="Ma J."/>
        </authorList>
    </citation>
    <scope>NUCLEOTIDE SEQUENCE [LARGE SCALE GENOMIC DNA]</scope>
    <source>
        <strain evidence="10">CGMCC 1.13681</strain>
    </source>
</reference>
<dbReference type="PANTHER" id="PTHR19375">
    <property type="entry name" value="HEAT SHOCK PROTEIN 70KDA"/>
    <property type="match status" value="1"/>
</dbReference>
<dbReference type="InterPro" id="IPR013126">
    <property type="entry name" value="Hsp_70_fam"/>
</dbReference>
<keyword evidence="6" id="KW-0143">Chaperone</keyword>
<feature type="region of interest" description="Disordered" evidence="8">
    <location>
        <begin position="540"/>
        <end position="566"/>
    </location>
</feature>
<sequence length="708" mass="76494">MKAIGIDLGTTNSVISRYDGERSSAAVLTNGEGETLTPSVVAVRVRDGKESTLVGRTAVNFAGRQPQDTVVSVKRLMGRDYEDPAVIEARERVAYPIVPGGGEDPRAHVVLAGTRYRPAEVSGLILQKLKQDASRVLGEDVTHAVITVPAYFHDAQRAATRDAGRQAGLTVKKIIDEPTAAAVAFGLDAGAERRRVLVYDLGGGTFDISILNMAKGASRHGMFQVLDFHGDSWLGGDDFDLAITARIIDWVRERHGVDPFGDRQFRYLAKAAAESAKRQLSQVEEADIIIPAAFRPEGGGALVDVEMTITRDEFEEMARELVDRTMRLVEEALGRQKLSREDITDVLLVGGSTLIPLVYRTVESYFGTAKVRRDVNPMECVALGAGILAGTLQGVECPACGRSNEESAASCESCGASLADAAPVDAPVIYEVTGMALGIGAAQGEQRDVFVPIIPRGTPYPLAEPRSRSFSTTDGRMIRVPVYEGDDPVASRNKEQGVIEFELPHDIGVNSRVDVTFNYDADRIVTVLISVPGRDLALQTTLRTDSPRAASPKKAGKGGEGGDAEAREQLRRTVSTAQHFLDTYGEFVSEQQAAGLRRDIEQARHALRVGDTGECRLMIELLWAHLLGSGTASALLLAERATDGASPQLARQISAAVADVRRTHRTGQPEQTAEQTRALRALVEPVLRQRYAENPERDPEGTGILQSR</sequence>
<keyword evidence="2" id="KW-0597">Phosphoprotein</keyword>
<comment type="similarity">
    <text evidence="1 7">Belongs to the heat shock protein 70 family.</text>
</comment>
<proteinExistence type="inferred from homology"/>
<comment type="caution">
    <text evidence="9">The sequence shown here is derived from an EMBL/GenBank/DDBJ whole genome shotgun (WGS) entry which is preliminary data.</text>
</comment>
<keyword evidence="3 7" id="KW-0547">Nucleotide-binding</keyword>
<dbReference type="SUPFAM" id="SSF53067">
    <property type="entry name" value="Actin-like ATPase domain"/>
    <property type="match status" value="2"/>
</dbReference>
<evidence type="ECO:0000256" key="3">
    <source>
        <dbReference type="ARBA" id="ARBA00022741"/>
    </source>
</evidence>
<evidence type="ECO:0000256" key="6">
    <source>
        <dbReference type="ARBA" id="ARBA00023186"/>
    </source>
</evidence>
<dbReference type="Pfam" id="PF00012">
    <property type="entry name" value="HSP70"/>
    <property type="match status" value="1"/>
</dbReference>
<gene>
    <name evidence="9" type="ORF">ACFQLX_19895</name>
</gene>
<organism evidence="9 10">
    <name type="scientific">Streptomyces polyrhachis</name>
    <dbReference type="NCBI Taxonomy" id="1282885"/>
    <lineage>
        <taxon>Bacteria</taxon>
        <taxon>Bacillati</taxon>
        <taxon>Actinomycetota</taxon>
        <taxon>Actinomycetes</taxon>
        <taxon>Kitasatosporales</taxon>
        <taxon>Streptomycetaceae</taxon>
        <taxon>Streptomyces</taxon>
    </lineage>
</organism>
<accession>A0ABW2GMV3</accession>
<feature type="compositionally biased region" description="Basic and acidic residues" evidence="8">
    <location>
        <begin position="690"/>
        <end position="700"/>
    </location>
</feature>
<name>A0ABW2GMV3_9ACTN</name>
<keyword evidence="5" id="KW-0346">Stress response</keyword>
<evidence type="ECO:0000256" key="7">
    <source>
        <dbReference type="RuleBase" id="RU003322"/>
    </source>
</evidence>
<dbReference type="InterPro" id="IPR043129">
    <property type="entry name" value="ATPase_NBD"/>
</dbReference>
<dbReference type="PRINTS" id="PR00301">
    <property type="entry name" value="HEATSHOCK70"/>
</dbReference>
<dbReference type="PROSITE" id="PS00329">
    <property type="entry name" value="HSP70_2"/>
    <property type="match status" value="1"/>
</dbReference>
<evidence type="ECO:0000256" key="5">
    <source>
        <dbReference type="ARBA" id="ARBA00023016"/>
    </source>
</evidence>
<dbReference type="SUPFAM" id="SSF100920">
    <property type="entry name" value="Heat shock protein 70kD (HSP70), peptide-binding domain"/>
    <property type="match status" value="1"/>
</dbReference>
<evidence type="ECO:0000256" key="2">
    <source>
        <dbReference type="ARBA" id="ARBA00022553"/>
    </source>
</evidence>
<dbReference type="Gene3D" id="3.90.640.10">
    <property type="entry name" value="Actin, Chain A, domain 4"/>
    <property type="match status" value="1"/>
</dbReference>
<dbReference type="Proteomes" id="UP001596413">
    <property type="component" value="Unassembled WGS sequence"/>
</dbReference>
<dbReference type="PROSITE" id="PS00297">
    <property type="entry name" value="HSP70_1"/>
    <property type="match status" value="1"/>
</dbReference>
<dbReference type="Gene3D" id="3.30.420.40">
    <property type="match status" value="2"/>
</dbReference>
<evidence type="ECO:0000256" key="4">
    <source>
        <dbReference type="ARBA" id="ARBA00022840"/>
    </source>
</evidence>
<dbReference type="EMBL" id="JBHSZO010000033">
    <property type="protein sequence ID" value="MFC7220409.1"/>
    <property type="molecule type" value="Genomic_DNA"/>
</dbReference>
<feature type="region of interest" description="Disordered" evidence="8">
    <location>
        <begin position="687"/>
        <end position="708"/>
    </location>
</feature>
<dbReference type="InterPro" id="IPR018181">
    <property type="entry name" value="Heat_shock_70_CS"/>
</dbReference>